<dbReference type="EMBL" id="JANEWF010000050">
    <property type="protein sequence ID" value="MDA8486502.1"/>
    <property type="molecule type" value="Genomic_DNA"/>
</dbReference>
<dbReference type="RefSeq" id="WP_271472398.1">
    <property type="nucleotide sequence ID" value="NZ_JANEWF010000050.1"/>
</dbReference>
<protein>
    <recommendedName>
        <fullName evidence="3">Ketopantoate reductase C-terminal domain-containing protein</fullName>
    </recommendedName>
</protein>
<gene>
    <name evidence="1" type="ORF">NNO07_25835</name>
</gene>
<organism evidence="1 2">
    <name type="scientific">Metapseudomonas resinovorans</name>
    <name type="common">Pseudomonas resinovorans</name>
    <dbReference type="NCBI Taxonomy" id="53412"/>
    <lineage>
        <taxon>Bacteria</taxon>
        <taxon>Pseudomonadati</taxon>
        <taxon>Pseudomonadota</taxon>
        <taxon>Gammaproteobacteria</taxon>
        <taxon>Pseudomonadales</taxon>
        <taxon>Pseudomonadaceae</taxon>
        <taxon>Metapseudomonas</taxon>
    </lineage>
</organism>
<accession>A0ABT4YC72</accession>
<proteinExistence type="predicted"/>
<name>A0ABT4YC72_METRE</name>
<dbReference type="Proteomes" id="UP001211689">
    <property type="component" value="Unassembled WGS sequence"/>
</dbReference>
<evidence type="ECO:0000313" key="1">
    <source>
        <dbReference type="EMBL" id="MDA8486502.1"/>
    </source>
</evidence>
<evidence type="ECO:0008006" key="3">
    <source>
        <dbReference type="Google" id="ProtNLM"/>
    </source>
</evidence>
<keyword evidence="2" id="KW-1185">Reference proteome</keyword>
<sequence>MDADDKALIEAAVPALLSLVPALTGVIARGIPIGSTLAEIELYRYQRVWAEICQLAERAGLPPVEVAKQIVLIHQNEQRRHPPS</sequence>
<reference evidence="1 2" key="1">
    <citation type="submission" date="2022-07" db="EMBL/GenBank/DDBJ databases">
        <title>Genome Analysis of Selected Gammaproteobacteria from Nigerian Food snails.</title>
        <authorList>
            <person name="Okafor A.C."/>
        </authorList>
    </citation>
    <scope>NUCLEOTIDE SEQUENCE [LARGE SCALE GENOMIC DNA]</scope>
    <source>
        <strain evidence="1 2">Awg 2</strain>
    </source>
</reference>
<evidence type="ECO:0000313" key="2">
    <source>
        <dbReference type="Proteomes" id="UP001211689"/>
    </source>
</evidence>
<comment type="caution">
    <text evidence="1">The sequence shown here is derived from an EMBL/GenBank/DDBJ whole genome shotgun (WGS) entry which is preliminary data.</text>
</comment>